<name>A0ABY9YPG5_9GAMM</name>
<dbReference type="EMBL" id="CP115541">
    <property type="protein sequence ID" value="WNH52798.1"/>
    <property type="molecule type" value="Genomic_DNA"/>
</dbReference>
<feature type="coiled-coil region" evidence="1">
    <location>
        <begin position="58"/>
        <end position="92"/>
    </location>
</feature>
<sequence length="162" mass="17045">MIRALAIALVLLLGVIAWQRGSVWKAQASATSAAAGQKSAEDELSAAQSEIGQLTTVVAKERADAKAANALAARYEKEKTNAQTESDRLVAELRAGNSRLHVRWQAAVHTAALSQAVASASQSDGRVDDRYESAGRIIGAADQCDAQVRALQAYARQCGGEP</sequence>
<protein>
    <submittedName>
        <fullName evidence="2">Lysis system i-spanin subunit Rz</fullName>
    </submittedName>
</protein>
<evidence type="ECO:0000313" key="3">
    <source>
        <dbReference type="Proteomes" id="UP001302072"/>
    </source>
</evidence>
<dbReference type="Proteomes" id="UP001302072">
    <property type="component" value="Chromosome"/>
</dbReference>
<dbReference type="RefSeq" id="WP_311191981.1">
    <property type="nucleotide sequence ID" value="NZ_CP115541.1"/>
</dbReference>
<proteinExistence type="predicted"/>
<organism evidence="2 3">
    <name type="scientific">Stenotrophomonas oahuensis</name>
    <dbReference type="NCBI Taxonomy" id="3003271"/>
    <lineage>
        <taxon>Bacteria</taxon>
        <taxon>Pseudomonadati</taxon>
        <taxon>Pseudomonadota</taxon>
        <taxon>Gammaproteobacteria</taxon>
        <taxon>Lysobacterales</taxon>
        <taxon>Lysobacteraceae</taxon>
        <taxon>Stenotrophomonas</taxon>
    </lineage>
</organism>
<evidence type="ECO:0000256" key="1">
    <source>
        <dbReference type="SAM" id="Coils"/>
    </source>
</evidence>
<keyword evidence="1" id="KW-0175">Coiled coil</keyword>
<gene>
    <name evidence="2" type="ORF">PDM29_00570</name>
</gene>
<keyword evidence="3" id="KW-1185">Reference proteome</keyword>
<reference evidence="2 3" key="1">
    <citation type="submission" date="2022-12" db="EMBL/GenBank/DDBJ databases">
        <title>Two new species, Stenotrophomonas aracearum and Stenotrophomonas oahuensis, isolated from Anthurium (Araceae family) in Hawaii.</title>
        <authorList>
            <person name="Chunag S.C."/>
            <person name="Dobhal S."/>
            <person name="Alvarez A."/>
            <person name="Arif M."/>
        </authorList>
    </citation>
    <scope>NUCLEOTIDE SEQUENCE [LARGE SCALE GENOMIC DNA]</scope>
    <source>
        <strain evidence="2 3">A5586</strain>
    </source>
</reference>
<accession>A0ABY9YPG5</accession>
<evidence type="ECO:0000313" key="2">
    <source>
        <dbReference type="EMBL" id="WNH52798.1"/>
    </source>
</evidence>